<dbReference type="Pfam" id="PF13356">
    <property type="entry name" value="Arm-DNA-bind_3"/>
    <property type="match status" value="1"/>
</dbReference>
<evidence type="ECO:0000256" key="4">
    <source>
        <dbReference type="ARBA" id="ARBA00023172"/>
    </source>
</evidence>
<dbReference type="SUPFAM" id="SSF56349">
    <property type="entry name" value="DNA breaking-rejoining enzymes"/>
    <property type="match status" value="1"/>
</dbReference>
<dbReference type="PANTHER" id="PTHR30629">
    <property type="entry name" value="PROPHAGE INTEGRASE"/>
    <property type="match status" value="1"/>
</dbReference>
<protein>
    <submittedName>
        <fullName evidence="8">Tyrosine-type recombinase/integrase</fullName>
    </submittedName>
</protein>
<evidence type="ECO:0000256" key="2">
    <source>
        <dbReference type="ARBA" id="ARBA00022908"/>
    </source>
</evidence>
<dbReference type="CDD" id="cd00801">
    <property type="entry name" value="INT_P4_C"/>
    <property type="match status" value="1"/>
</dbReference>
<evidence type="ECO:0000313" key="8">
    <source>
        <dbReference type="EMBL" id="NIC05754.1"/>
    </source>
</evidence>
<dbReference type="PANTHER" id="PTHR30629:SF2">
    <property type="entry name" value="PROPHAGE INTEGRASE INTS-RELATED"/>
    <property type="match status" value="1"/>
</dbReference>
<keyword evidence="3" id="KW-0238">DNA-binding</keyword>
<keyword evidence="9" id="KW-1185">Reference proteome</keyword>
<dbReference type="Pfam" id="PF00589">
    <property type="entry name" value="Phage_integrase"/>
    <property type="match status" value="1"/>
</dbReference>
<dbReference type="InterPro" id="IPR002104">
    <property type="entry name" value="Integrase_catalytic"/>
</dbReference>
<feature type="compositionally biased region" description="Pro residues" evidence="5">
    <location>
        <begin position="93"/>
        <end position="102"/>
    </location>
</feature>
<accession>A0ABX0PWG9</accession>
<dbReference type="InterPro" id="IPR010998">
    <property type="entry name" value="Integrase_recombinase_N"/>
</dbReference>
<dbReference type="Gene3D" id="1.10.443.10">
    <property type="entry name" value="Intergrase catalytic core"/>
    <property type="match status" value="1"/>
</dbReference>
<feature type="domain" description="Integrase DNA-binding" evidence="7">
    <location>
        <begin position="2"/>
        <end position="75"/>
    </location>
</feature>
<name>A0ABX0PWG9_9GAMM</name>
<feature type="domain" description="Tyr recombinase" evidence="6">
    <location>
        <begin position="255"/>
        <end position="396"/>
    </location>
</feature>
<evidence type="ECO:0000259" key="7">
    <source>
        <dbReference type="Pfam" id="PF13356"/>
    </source>
</evidence>
<dbReference type="InterPro" id="IPR050808">
    <property type="entry name" value="Phage_Integrase"/>
</dbReference>
<reference evidence="8 9" key="1">
    <citation type="submission" date="2020-03" db="EMBL/GenBank/DDBJ databases">
        <title>Identification of Halomonas strains.</title>
        <authorList>
            <person name="Xiao Z."/>
            <person name="Dong F."/>
            <person name="Wang Z."/>
            <person name="Zhao J.-Y."/>
        </authorList>
    </citation>
    <scope>NUCLEOTIDE SEQUENCE [LARGE SCALE GENOMIC DNA]</scope>
    <source>
        <strain evidence="8 9">DX6</strain>
    </source>
</reference>
<dbReference type="EMBL" id="JAAQTO010000024">
    <property type="protein sequence ID" value="NIC05754.1"/>
    <property type="molecule type" value="Genomic_DNA"/>
</dbReference>
<dbReference type="RefSeq" id="WP_167113670.1">
    <property type="nucleotide sequence ID" value="NZ_JAAQTO010000024.1"/>
</dbReference>
<gene>
    <name evidence="8" type="ORF">HBJ55_09985</name>
</gene>
<dbReference type="InterPro" id="IPR013762">
    <property type="entry name" value="Integrase-like_cat_sf"/>
</dbReference>
<dbReference type="InterPro" id="IPR011010">
    <property type="entry name" value="DNA_brk_join_enz"/>
</dbReference>
<keyword evidence="4" id="KW-0233">DNA recombination</keyword>
<dbReference type="Gene3D" id="1.10.150.130">
    <property type="match status" value="1"/>
</dbReference>
<feature type="region of interest" description="Disordered" evidence="5">
    <location>
        <begin position="78"/>
        <end position="102"/>
    </location>
</feature>
<organism evidence="8 9">
    <name type="scientific">Billgrantia bachuensis</name>
    <dbReference type="NCBI Taxonomy" id="2717286"/>
    <lineage>
        <taxon>Bacteria</taxon>
        <taxon>Pseudomonadati</taxon>
        <taxon>Pseudomonadota</taxon>
        <taxon>Gammaproteobacteria</taxon>
        <taxon>Oceanospirillales</taxon>
        <taxon>Halomonadaceae</taxon>
        <taxon>Billgrantia</taxon>
    </lineage>
</organism>
<dbReference type="Gene3D" id="3.30.160.390">
    <property type="entry name" value="Integrase, DNA-binding domain"/>
    <property type="match status" value="1"/>
</dbReference>
<sequence length="432" mass="49354">MLTESQIRTFKDIGKDYNRSDDTRQRTGVRLILTVRKGGRKEWRVRTIQDGKRRFKTIGTWPEMSLEQARESVHRAPIVGSEDSGNGKVRPSAPKPSVDPPEAPTALYGTVGELMQEYQQDLKLRGKASHNEFRKCTEGYIMRPFPDIWRMQARDVDAQVVKRVLAFHISRGVTTQVNRLRAWMHAAFQYALKAENDPRRASSTRWGVLLNPVSLVPLQQDWERQGEHVMTLGDVRGVWTTLPAMVKRDVLTVPLVQLCVATAGQRLVSLVRLTVPDVHLKRGLLDMPGSSMKAGRPHVVPLTEQAHEILERLVYRSKARGTEMLFPHRNRPDRHMSTTSPAQLVARHRDAHKTSGWAIEDIRRTAKTVLGELGVSKDIRDRLHGHAMHDVSSRHYDRYEYLREKREAMKVWSAWLSGALQGDDIRDSNAWA</sequence>
<comment type="caution">
    <text evidence="8">The sequence shown here is derived from an EMBL/GenBank/DDBJ whole genome shotgun (WGS) entry which is preliminary data.</text>
</comment>
<evidence type="ECO:0000256" key="3">
    <source>
        <dbReference type="ARBA" id="ARBA00023125"/>
    </source>
</evidence>
<proteinExistence type="inferred from homology"/>
<dbReference type="InterPro" id="IPR038488">
    <property type="entry name" value="Integrase_DNA-bd_sf"/>
</dbReference>
<evidence type="ECO:0000259" key="6">
    <source>
        <dbReference type="Pfam" id="PF00589"/>
    </source>
</evidence>
<keyword evidence="2" id="KW-0229">DNA integration</keyword>
<evidence type="ECO:0000313" key="9">
    <source>
        <dbReference type="Proteomes" id="UP001318321"/>
    </source>
</evidence>
<dbReference type="Proteomes" id="UP001318321">
    <property type="component" value="Unassembled WGS sequence"/>
</dbReference>
<evidence type="ECO:0000256" key="5">
    <source>
        <dbReference type="SAM" id="MobiDB-lite"/>
    </source>
</evidence>
<comment type="similarity">
    <text evidence="1">Belongs to the 'phage' integrase family.</text>
</comment>
<dbReference type="InterPro" id="IPR025166">
    <property type="entry name" value="Integrase_DNA_bind_dom"/>
</dbReference>
<evidence type="ECO:0000256" key="1">
    <source>
        <dbReference type="ARBA" id="ARBA00008857"/>
    </source>
</evidence>